<comment type="caution">
    <text evidence="3">The sequence shown here is derived from an EMBL/GenBank/DDBJ whole genome shotgun (WGS) entry which is preliminary data.</text>
</comment>
<evidence type="ECO:0000313" key="4">
    <source>
        <dbReference type="Proteomes" id="UP000236654"/>
    </source>
</evidence>
<protein>
    <submittedName>
        <fullName evidence="3">Oxidoreductase</fullName>
    </submittedName>
</protein>
<dbReference type="PANTHER" id="PTHR43377:SF1">
    <property type="entry name" value="BILIVERDIN REDUCTASE A"/>
    <property type="match status" value="1"/>
</dbReference>
<dbReference type="InterPro" id="IPR000683">
    <property type="entry name" value="Gfo/Idh/MocA-like_OxRdtase_N"/>
</dbReference>
<reference evidence="3 4" key="1">
    <citation type="submission" date="2017-12" db="EMBL/GenBank/DDBJ databases">
        <title>The draft genome sequence of Brumimicrobium saltpan LHR20.</title>
        <authorList>
            <person name="Do Z.-J."/>
            <person name="Luo H.-R."/>
        </authorList>
    </citation>
    <scope>NUCLEOTIDE SEQUENCE [LARGE SCALE GENOMIC DNA]</scope>
    <source>
        <strain evidence="3 4">LHR20</strain>
    </source>
</reference>
<keyword evidence="4" id="KW-1185">Reference proteome</keyword>
<feature type="domain" description="Gfo/Idh/MocA-like oxidoreductase N-terminal" evidence="1">
    <location>
        <begin position="2"/>
        <end position="119"/>
    </location>
</feature>
<dbReference type="Gene3D" id="3.30.360.10">
    <property type="entry name" value="Dihydrodipicolinate Reductase, domain 2"/>
    <property type="match status" value="1"/>
</dbReference>
<dbReference type="InterPro" id="IPR055170">
    <property type="entry name" value="GFO_IDH_MocA-like_dom"/>
</dbReference>
<dbReference type="Proteomes" id="UP000236654">
    <property type="component" value="Unassembled WGS sequence"/>
</dbReference>
<dbReference type="GO" id="GO:0000166">
    <property type="term" value="F:nucleotide binding"/>
    <property type="evidence" value="ECO:0007669"/>
    <property type="project" value="InterPro"/>
</dbReference>
<dbReference type="PANTHER" id="PTHR43377">
    <property type="entry name" value="BILIVERDIN REDUCTASE A"/>
    <property type="match status" value="1"/>
</dbReference>
<gene>
    <name evidence="3" type="ORF">CW751_04150</name>
</gene>
<dbReference type="Gene3D" id="3.40.50.720">
    <property type="entry name" value="NAD(P)-binding Rossmann-like Domain"/>
    <property type="match status" value="1"/>
</dbReference>
<proteinExistence type="predicted"/>
<dbReference type="InterPro" id="IPR036291">
    <property type="entry name" value="NAD(P)-bd_dom_sf"/>
</dbReference>
<feature type="domain" description="GFO/IDH/MocA-like oxidoreductase" evidence="2">
    <location>
        <begin position="156"/>
        <end position="217"/>
    </location>
</feature>
<evidence type="ECO:0000259" key="2">
    <source>
        <dbReference type="Pfam" id="PF22725"/>
    </source>
</evidence>
<dbReference type="Pfam" id="PF22725">
    <property type="entry name" value="GFO_IDH_MocA_C3"/>
    <property type="match status" value="1"/>
</dbReference>
<dbReference type="RefSeq" id="WP_101333740.1">
    <property type="nucleotide sequence ID" value="NZ_PJNI01000002.1"/>
</dbReference>
<dbReference type="SUPFAM" id="SSF51735">
    <property type="entry name" value="NAD(P)-binding Rossmann-fold domains"/>
    <property type="match status" value="1"/>
</dbReference>
<dbReference type="InterPro" id="IPR051450">
    <property type="entry name" value="Gfo/Idh/MocA_Oxidoreductases"/>
</dbReference>
<dbReference type="AlphaFoldDB" id="A0A2I0R559"/>
<accession>A0A2I0R559</accession>
<evidence type="ECO:0000259" key="1">
    <source>
        <dbReference type="Pfam" id="PF01408"/>
    </source>
</evidence>
<dbReference type="SUPFAM" id="SSF55347">
    <property type="entry name" value="Glyceraldehyde-3-phosphate dehydrogenase-like, C-terminal domain"/>
    <property type="match status" value="1"/>
</dbReference>
<dbReference type="OrthoDB" id="9815825at2"/>
<sequence>MIKIGLIGTGHLGKIHLRLIKELNMVFELVGIYDKNPDQAAEISKDFECKAFGSAEALIDAVDCVDIVTPTTSHFEMAAMAIKRSTHVFIEKPVTQTTEEAKALLSLAEEAKVKVQVGHVERFNPAFRAAIPYFNQPMFIETHRLAQFNPRGTDVPVILDLMIHDLDVILSVVKSGVRKISASGVAVVSDTPDIANARIEFDNGCVANLTSSRISLKNMRKSRFFQKDAYISVDFLEKEMEVVQMETLNEKPGPYDMVMEMGDDKPAKKIIFDKPELEEVNAIKEELRTFASAIKNDTVPIVSLEDGLLALSVAEQIVEKLKMNGSSL</sequence>
<dbReference type="EMBL" id="PJNI01000002">
    <property type="protein sequence ID" value="PKR81726.1"/>
    <property type="molecule type" value="Genomic_DNA"/>
</dbReference>
<name>A0A2I0R559_9FLAO</name>
<evidence type="ECO:0000313" key="3">
    <source>
        <dbReference type="EMBL" id="PKR81726.1"/>
    </source>
</evidence>
<dbReference type="Pfam" id="PF01408">
    <property type="entry name" value="GFO_IDH_MocA"/>
    <property type="match status" value="1"/>
</dbReference>
<organism evidence="3 4">
    <name type="scientific">Brumimicrobium salinarum</name>
    <dbReference type="NCBI Taxonomy" id="2058658"/>
    <lineage>
        <taxon>Bacteria</taxon>
        <taxon>Pseudomonadati</taxon>
        <taxon>Bacteroidota</taxon>
        <taxon>Flavobacteriia</taxon>
        <taxon>Flavobacteriales</taxon>
        <taxon>Crocinitomicaceae</taxon>
        <taxon>Brumimicrobium</taxon>
    </lineage>
</organism>